<keyword evidence="2" id="KW-1133">Transmembrane helix</keyword>
<reference evidence="3 4" key="1">
    <citation type="submission" date="2024-03" db="EMBL/GenBank/DDBJ databases">
        <title>Complete genome sequence of the green alga Chloropicon roscoffensis RCC1871.</title>
        <authorList>
            <person name="Lemieux C."/>
            <person name="Pombert J.-F."/>
            <person name="Otis C."/>
            <person name="Turmel M."/>
        </authorList>
    </citation>
    <scope>NUCLEOTIDE SEQUENCE [LARGE SCALE GENOMIC DNA]</scope>
    <source>
        <strain evidence="3 4">RCC1871</strain>
    </source>
</reference>
<dbReference type="Proteomes" id="UP001472866">
    <property type="component" value="Chromosome 04"/>
</dbReference>
<feature type="region of interest" description="Disordered" evidence="1">
    <location>
        <begin position="1"/>
        <end position="51"/>
    </location>
</feature>
<feature type="transmembrane region" description="Helical" evidence="2">
    <location>
        <begin position="69"/>
        <end position="88"/>
    </location>
</feature>
<dbReference type="AlphaFoldDB" id="A0AAX4P6I4"/>
<sequence>MAGRRRKEEAADEPEVPWSERDFEEMAKSGTSAAAYERKNKPFSPPTGRVPTIGEQWAYAARRYSKYQGYAWSGVVAVAALAYFGSLAKKPTNPQQPVKTKPGAGR</sequence>
<keyword evidence="2" id="KW-0472">Membrane</keyword>
<evidence type="ECO:0000313" key="3">
    <source>
        <dbReference type="EMBL" id="WZN61814.1"/>
    </source>
</evidence>
<name>A0AAX4P6I4_9CHLO</name>
<organism evidence="3 4">
    <name type="scientific">Chloropicon roscoffensis</name>
    <dbReference type="NCBI Taxonomy" id="1461544"/>
    <lineage>
        <taxon>Eukaryota</taxon>
        <taxon>Viridiplantae</taxon>
        <taxon>Chlorophyta</taxon>
        <taxon>Chloropicophyceae</taxon>
        <taxon>Chloropicales</taxon>
        <taxon>Chloropicaceae</taxon>
        <taxon>Chloropicon</taxon>
    </lineage>
</organism>
<keyword evidence="2" id="KW-0812">Transmembrane</keyword>
<keyword evidence="4" id="KW-1185">Reference proteome</keyword>
<dbReference type="EMBL" id="CP151504">
    <property type="protein sequence ID" value="WZN61814.1"/>
    <property type="molecule type" value="Genomic_DNA"/>
</dbReference>
<feature type="compositionally biased region" description="Basic and acidic residues" evidence="1">
    <location>
        <begin position="18"/>
        <end position="27"/>
    </location>
</feature>
<accession>A0AAX4P6I4</accession>
<evidence type="ECO:0000256" key="1">
    <source>
        <dbReference type="SAM" id="MobiDB-lite"/>
    </source>
</evidence>
<evidence type="ECO:0000256" key="2">
    <source>
        <dbReference type="SAM" id="Phobius"/>
    </source>
</evidence>
<gene>
    <name evidence="3" type="ORF">HKI87_04g33490</name>
</gene>
<evidence type="ECO:0000313" key="4">
    <source>
        <dbReference type="Proteomes" id="UP001472866"/>
    </source>
</evidence>
<protein>
    <submittedName>
        <fullName evidence="3">Uncharacterized protein</fullName>
    </submittedName>
</protein>
<proteinExistence type="predicted"/>